<sequence>MNAYCDRQSMDFNAVVFLFDGRKIRPEQTPVEVGDLIISLSLHIFPRYLTNQMNLIEFFFFLFVGEN</sequence>
<feature type="domain" description="Rad60/SUMO-like" evidence="1">
    <location>
        <begin position="1"/>
        <end position="32"/>
    </location>
</feature>
<dbReference type="AlphaFoldDB" id="A0AAV0IIU0"/>
<evidence type="ECO:0000313" key="2">
    <source>
        <dbReference type="EMBL" id="CAI0397377.1"/>
    </source>
</evidence>
<name>A0AAV0IIU0_9ROSI</name>
<comment type="caution">
    <text evidence="2">The sequence shown here is derived from an EMBL/GenBank/DDBJ whole genome shotgun (WGS) entry which is preliminary data.</text>
</comment>
<gene>
    <name evidence="2" type="ORF">LITE_LOCUS9517</name>
</gene>
<dbReference type="Gene3D" id="3.10.20.90">
    <property type="entry name" value="Phosphatidylinositol 3-kinase Catalytic Subunit, Chain A, domain 1"/>
    <property type="match status" value="1"/>
</dbReference>
<reference evidence="2" key="1">
    <citation type="submission" date="2022-08" db="EMBL/GenBank/DDBJ databases">
        <authorList>
            <person name="Gutierrez-Valencia J."/>
        </authorList>
    </citation>
    <scope>NUCLEOTIDE SEQUENCE</scope>
</reference>
<keyword evidence="3" id="KW-1185">Reference proteome</keyword>
<dbReference type="Proteomes" id="UP001154282">
    <property type="component" value="Unassembled WGS sequence"/>
</dbReference>
<organism evidence="2 3">
    <name type="scientific">Linum tenue</name>
    <dbReference type="NCBI Taxonomy" id="586396"/>
    <lineage>
        <taxon>Eukaryota</taxon>
        <taxon>Viridiplantae</taxon>
        <taxon>Streptophyta</taxon>
        <taxon>Embryophyta</taxon>
        <taxon>Tracheophyta</taxon>
        <taxon>Spermatophyta</taxon>
        <taxon>Magnoliopsida</taxon>
        <taxon>eudicotyledons</taxon>
        <taxon>Gunneridae</taxon>
        <taxon>Pentapetalae</taxon>
        <taxon>rosids</taxon>
        <taxon>fabids</taxon>
        <taxon>Malpighiales</taxon>
        <taxon>Linaceae</taxon>
        <taxon>Linum</taxon>
    </lineage>
</organism>
<accession>A0AAV0IIU0</accession>
<dbReference type="EMBL" id="CAMGYJ010000004">
    <property type="protein sequence ID" value="CAI0397377.1"/>
    <property type="molecule type" value="Genomic_DNA"/>
</dbReference>
<proteinExistence type="predicted"/>
<dbReference type="SUPFAM" id="SSF54236">
    <property type="entry name" value="Ubiquitin-like"/>
    <property type="match status" value="1"/>
</dbReference>
<evidence type="ECO:0000259" key="1">
    <source>
        <dbReference type="Pfam" id="PF11976"/>
    </source>
</evidence>
<evidence type="ECO:0000313" key="3">
    <source>
        <dbReference type="Proteomes" id="UP001154282"/>
    </source>
</evidence>
<dbReference type="InterPro" id="IPR029071">
    <property type="entry name" value="Ubiquitin-like_domsf"/>
</dbReference>
<dbReference type="InterPro" id="IPR022617">
    <property type="entry name" value="Rad60/SUMO-like_dom"/>
</dbReference>
<protein>
    <recommendedName>
        <fullName evidence="1">Rad60/SUMO-like domain-containing protein</fullName>
    </recommendedName>
</protein>
<dbReference type="Pfam" id="PF11976">
    <property type="entry name" value="Rad60-SLD"/>
    <property type="match status" value="1"/>
</dbReference>